<sequence length="252" mass="30495">MEHHAVLLMRTELERLRKEHRFMREKAEEQKYIITKLLSESKRNNKEEVSKWHKQKKTEEVIKMLRTKLKDAANKENDIREKLEKREKRLDKSMKNEESRQREIERMNKRLQDLKEQRDLAENESRQLSTSKDRMQAELDRRETETTSLMAKVRKLERTNAELQLQLLDEKKQSPTDKHNLQDGMVTQSEQVENIECQLTALRKELEVVEMRHQTCQDKLAILEKDHGTLIEEHSKVIRKLEIYIYIYNLYI</sequence>
<evidence type="ECO:0000313" key="3">
    <source>
        <dbReference type="WBParaSite" id="Hba_10952"/>
    </source>
</evidence>
<name>A0A1I7X0N1_HETBA</name>
<dbReference type="Proteomes" id="UP000095283">
    <property type="component" value="Unplaced"/>
</dbReference>
<evidence type="ECO:0000313" key="2">
    <source>
        <dbReference type="Proteomes" id="UP000095283"/>
    </source>
</evidence>
<evidence type="ECO:0000256" key="1">
    <source>
        <dbReference type="SAM" id="MobiDB-lite"/>
    </source>
</evidence>
<proteinExistence type="predicted"/>
<feature type="compositionally biased region" description="Basic and acidic residues" evidence="1">
    <location>
        <begin position="71"/>
        <end position="145"/>
    </location>
</feature>
<organism evidence="2 3">
    <name type="scientific">Heterorhabditis bacteriophora</name>
    <name type="common">Entomopathogenic nematode worm</name>
    <dbReference type="NCBI Taxonomy" id="37862"/>
    <lineage>
        <taxon>Eukaryota</taxon>
        <taxon>Metazoa</taxon>
        <taxon>Ecdysozoa</taxon>
        <taxon>Nematoda</taxon>
        <taxon>Chromadorea</taxon>
        <taxon>Rhabditida</taxon>
        <taxon>Rhabditina</taxon>
        <taxon>Rhabditomorpha</taxon>
        <taxon>Strongyloidea</taxon>
        <taxon>Heterorhabditidae</taxon>
        <taxon>Heterorhabditis</taxon>
    </lineage>
</organism>
<dbReference type="WBParaSite" id="Hba_10952">
    <property type="protein sequence ID" value="Hba_10952"/>
    <property type="gene ID" value="Hba_10952"/>
</dbReference>
<keyword evidence="2" id="KW-1185">Reference proteome</keyword>
<feature type="region of interest" description="Disordered" evidence="1">
    <location>
        <begin position="71"/>
        <end position="153"/>
    </location>
</feature>
<accession>A0A1I7X0N1</accession>
<dbReference type="AlphaFoldDB" id="A0A1I7X0N1"/>
<protein>
    <submittedName>
        <fullName evidence="3">Myosin_tail_1 domain-containing protein</fullName>
    </submittedName>
</protein>
<reference evidence="3" key="1">
    <citation type="submission" date="2016-11" db="UniProtKB">
        <authorList>
            <consortium name="WormBaseParasite"/>
        </authorList>
    </citation>
    <scope>IDENTIFICATION</scope>
</reference>